<feature type="chain" id="PRO_5018171782" evidence="1">
    <location>
        <begin position="20"/>
        <end position="142"/>
    </location>
</feature>
<evidence type="ECO:0000256" key="1">
    <source>
        <dbReference type="SAM" id="SignalP"/>
    </source>
</evidence>
<protein>
    <submittedName>
        <fullName evidence="2">DUF1573 domain-containing protein</fullName>
    </submittedName>
</protein>
<name>A0A3P3W2T1_9FLAO</name>
<keyword evidence="3" id="KW-1185">Reference proteome</keyword>
<evidence type="ECO:0000313" key="3">
    <source>
        <dbReference type="Proteomes" id="UP000271937"/>
    </source>
</evidence>
<dbReference type="InterPro" id="IPR013783">
    <property type="entry name" value="Ig-like_fold"/>
</dbReference>
<dbReference type="AlphaFoldDB" id="A0A3P3W2T1"/>
<dbReference type="Gene3D" id="2.60.40.10">
    <property type="entry name" value="Immunoglobulins"/>
    <property type="match status" value="1"/>
</dbReference>
<dbReference type="Proteomes" id="UP000271937">
    <property type="component" value="Unassembled WGS sequence"/>
</dbReference>
<dbReference type="RefSeq" id="WP_125013633.1">
    <property type="nucleotide sequence ID" value="NZ_RQVR01000018.1"/>
</dbReference>
<dbReference type="PANTHER" id="PTHR37833:SF1">
    <property type="entry name" value="SIGNAL PEPTIDE PROTEIN"/>
    <property type="match status" value="1"/>
</dbReference>
<proteinExistence type="predicted"/>
<sequence>MKKLLSVLAIVLFSASGMAQTGPKIEFKKETIDYGTVAKGEDNGLRVFEFKNIGDAPLVISDAKSSCGCTVPKKPTEPIAPGKTGQIEVQYNMNPGPINKTITVTSNAVNKDSGMIALRITGNVIVKEEVNLLEKKKAMPSS</sequence>
<dbReference type="EMBL" id="RQVR01000018">
    <property type="protein sequence ID" value="RRJ89280.1"/>
    <property type="molecule type" value="Genomic_DNA"/>
</dbReference>
<reference evidence="2 3" key="1">
    <citation type="submission" date="2018-11" db="EMBL/GenBank/DDBJ databases">
        <title>Flavobacterium sp. nov., YIM 102600 draft genome.</title>
        <authorList>
            <person name="Li G."/>
            <person name="Jiang Y."/>
        </authorList>
    </citation>
    <scope>NUCLEOTIDE SEQUENCE [LARGE SCALE GENOMIC DNA]</scope>
    <source>
        <strain evidence="2 3">YIM 102600</strain>
    </source>
</reference>
<accession>A0A3P3W2T1</accession>
<dbReference type="Pfam" id="PF07610">
    <property type="entry name" value="DUF1573"/>
    <property type="match status" value="1"/>
</dbReference>
<keyword evidence="1" id="KW-0732">Signal</keyword>
<comment type="caution">
    <text evidence="2">The sequence shown here is derived from an EMBL/GenBank/DDBJ whole genome shotgun (WGS) entry which is preliminary data.</text>
</comment>
<evidence type="ECO:0000313" key="2">
    <source>
        <dbReference type="EMBL" id="RRJ89280.1"/>
    </source>
</evidence>
<organism evidence="2 3">
    <name type="scientific">Flavobacterium macacae</name>
    <dbReference type="NCBI Taxonomy" id="2488993"/>
    <lineage>
        <taxon>Bacteria</taxon>
        <taxon>Pseudomonadati</taxon>
        <taxon>Bacteroidota</taxon>
        <taxon>Flavobacteriia</taxon>
        <taxon>Flavobacteriales</taxon>
        <taxon>Flavobacteriaceae</taxon>
        <taxon>Flavobacterium</taxon>
    </lineage>
</organism>
<gene>
    <name evidence="2" type="ORF">EG849_13230</name>
</gene>
<dbReference type="PANTHER" id="PTHR37833">
    <property type="entry name" value="LIPOPROTEIN-RELATED"/>
    <property type="match status" value="1"/>
</dbReference>
<dbReference type="InterPro" id="IPR011467">
    <property type="entry name" value="DUF1573"/>
</dbReference>
<dbReference type="OrthoDB" id="826619at2"/>
<feature type="signal peptide" evidence="1">
    <location>
        <begin position="1"/>
        <end position="19"/>
    </location>
</feature>